<dbReference type="Proteomes" id="UP000488299">
    <property type="component" value="Unassembled WGS sequence"/>
</dbReference>
<evidence type="ECO:0000259" key="1">
    <source>
        <dbReference type="Pfam" id="PF04326"/>
    </source>
</evidence>
<sequence length="402" mass="45994">MDNLNDLIEYENENTRLDFKSSQYTKPQYASLLKDVMAMANASISGDRHIIIGVKLNSDGTRTITGIAEPLVDSATYQQLIQSNIEPELDIDYTPVHFRGLTLGVIRIYNCTNQPYMMLKNFDSTESKARLNVGDSWIRKGSTQRRMMRQDFEKIFDSRTSVGPIHIKFDSDDKSEKIAVQTAGEYTLPSQKAKESILDILRKREELARRLEDEKGTDNFTLLNALQNFPRISVSRSYEDRDTVELYENLRDVEDTYEEDDLFTIYEKHAVKINVVIHNEGDSYIDDASIQLFIPKINGLLVADKVYDDPEKAVTGPFGMRVPEIKVNIMSYPEVSELNDYILVNEHIGVLRHGIPVRAFETPLRIHFPNSLAGEIINIECKLFAKQLRTPIVTNLYVSLLK</sequence>
<dbReference type="Gene3D" id="3.30.950.30">
    <property type="entry name" value="Schlafen, AAA domain"/>
    <property type="match status" value="1"/>
</dbReference>
<dbReference type="InterPro" id="IPR038461">
    <property type="entry name" value="Schlafen_AlbA_2_dom_sf"/>
</dbReference>
<keyword evidence="3" id="KW-1185">Reference proteome</keyword>
<accession>A0A7J5U023</accession>
<protein>
    <recommendedName>
        <fullName evidence="1">Schlafen AlbA-2 domain-containing protein</fullName>
    </recommendedName>
</protein>
<dbReference type="AlphaFoldDB" id="A0A7J5U023"/>
<dbReference type="Pfam" id="PF04326">
    <property type="entry name" value="SLFN_AlbA_2"/>
    <property type="match status" value="1"/>
</dbReference>
<evidence type="ECO:0000313" key="2">
    <source>
        <dbReference type="EMBL" id="KAB7731093.1"/>
    </source>
</evidence>
<dbReference type="EMBL" id="WELI01000003">
    <property type="protein sequence ID" value="KAB7731093.1"/>
    <property type="molecule type" value="Genomic_DNA"/>
</dbReference>
<comment type="caution">
    <text evidence="2">The sequence shown here is derived from an EMBL/GenBank/DDBJ whole genome shotgun (WGS) entry which is preliminary data.</text>
</comment>
<proteinExistence type="predicted"/>
<dbReference type="InterPro" id="IPR007421">
    <property type="entry name" value="Schlafen_AlbA_2_dom"/>
</dbReference>
<name>A0A7J5U023_9BACT</name>
<evidence type="ECO:0000313" key="3">
    <source>
        <dbReference type="Proteomes" id="UP000488299"/>
    </source>
</evidence>
<organism evidence="2 3">
    <name type="scientific">Rudanella paleaurantiibacter</name>
    <dbReference type="NCBI Taxonomy" id="2614655"/>
    <lineage>
        <taxon>Bacteria</taxon>
        <taxon>Pseudomonadati</taxon>
        <taxon>Bacteroidota</taxon>
        <taxon>Cytophagia</taxon>
        <taxon>Cytophagales</taxon>
        <taxon>Cytophagaceae</taxon>
        <taxon>Rudanella</taxon>
    </lineage>
</organism>
<dbReference type="RefSeq" id="WP_152124079.1">
    <property type="nucleotide sequence ID" value="NZ_WELI01000003.1"/>
</dbReference>
<gene>
    <name evidence="2" type="ORF">F5984_09775</name>
</gene>
<reference evidence="2 3" key="1">
    <citation type="submission" date="2019-10" db="EMBL/GenBank/DDBJ databases">
        <title>Rudanella paleaurantiibacter sp. nov., isolated from sludge.</title>
        <authorList>
            <person name="Xu S.Q."/>
        </authorList>
    </citation>
    <scope>NUCLEOTIDE SEQUENCE [LARGE SCALE GENOMIC DNA]</scope>
    <source>
        <strain evidence="2 3">HX-22-17</strain>
    </source>
</reference>
<feature type="domain" description="Schlafen AlbA-2" evidence="1">
    <location>
        <begin position="13"/>
        <end position="147"/>
    </location>
</feature>